<dbReference type="GO" id="GO:0016020">
    <property type="term" value="C:membrane"/>
    <property type="evidence" value="ECO:0007669"/>
    <property type="project" value="TreeGrafter"/>
</dbReference>
<evidence type="ECO:0000313" key="5">
    <source>
        <dbReference type="Proteomes" id="UP000663844"/>
    </source>
</evidence>
<dbReference type="GO" id="GO:0005524">
    <property type="term" value="F:ATP binding"/>
    <property type="evidence" value="ECO:0007669"/>
    <property type="project" value="UniProtKB-KW"/>
</dbReference>
<evidence type="ECO:0000256" key="2">
    <source>
        <dbReference type="ARBA" id="ARBA00022840"/>
    </source>
</evidence>
<gene>
    <name evidence="4" type="ORF">OXD698_LOCUS51310</name>
</gene>
<dbReference type="PANTHER" id="PTHR24223">
    <property type="entry name" value="ATP-BINDING CASSETTE SUB-FAMILY C"/>
    <property type="match status" value="1"/>
</dbReference>
<comment type="caution">
    <text evidence="4">The sequence shown here is derived from an EMBL/GenBank/DDBJ whole genome shotgun (WGS) entry which is preliminary data.</text>
</comment>
<dbReference type="EMBL" id="CAJOAZ010026098">
    <property type="protein sequence ID" value="CAF4398193.1"/>
    <property type="molecule type" value="Genomic_DNA"/>
</dbReference>
<dbReference type="Gene3D" id="3.40.50.300">
    <property type="entry name" value="P-loop containing nucleotide triphosphate hydrolases"/>
    <property type="match status" value="1"/>
</dbReference>
<dbReference type="AlphaFoldDB" id="A0A820P2E6"/>
<dbReference type="InterPro" id="IPR027417">
    <property type="entry name" value="P-loop_NTPase"/>
</dbReference>
<evidence type="ECO:0000259" key="3">
    <source>
        <dbReference type="Pfam" id="PF00005"/>
    </source>
</evidence>
<organism evidence="4 5">
    <name type="scientific">Adineta steineri</name>
    <dbReference type="NCBI Taxonomy" id="433720"/>
    <lineage>
        <taxon>Eukaryota</taxon>
        <taxon>Metazoa</taxon>
        <taxon>Spiralia</taxon>
        <taxon>Gnathifera</taxon>
        <taxon>Rotifera</taxon>
        <taxon>Eurotatoria</taxon>
        <taxon>Bdelloidea</taxon>
        <taxon>Adinetida</taxon>
        <taxon>Adinetidae</taxon>
        <taxon>Adineta</taxon>
    </lineage>
</organism>
<feature type="non-terminal residue" evidence="4">
    <location>
        <position position="1"/>
    </location>
</feature>
<sequence>DAVIFAGTVRFNIDPFNHYSDEEIWTVLELVHLKERIHKMEEDLLYKLTEGGQNFSSGERQLLCLARALLRKSKIFILDEATAAIDMETDRLIQLTIRSAFKDATVLTVAHRLHTVLDST</sequence>
<evidence type="ECO:0000313" key="4">
    <source>
        <dbReference type="EMBL" id="CAF4398193.1"/>
    </source>
</evidence>
<keyword evidence="1" id="KW-0547">Nucleotide-binding</keyword>
<reference evidence="4" key="1">
    <citation type="submission" date="2021-02" db="EMBL/GenBank/DDBJ databases">
        <authorList>
            <person name="Nowell W R."/>
        </authorList>
    </citation>
    <scope>NUCLEOTIDE SEQUENCE</scope>
</reference>
<keyword evidence="2" id="KW-0067">ATP-binding</keyword>
<protein>
    <recommendedName>
        <fullName evidence="3">ABC transporter domain-containing protein</fullName>
    </recommendedName>
</protein>
<dbReference type="Proteomes" id="UP000663844">
    <property type="component" value="Unassembled WGS sequence"/>
</dbReference>
<feature type="non-terminal residue" evidence="4">
    <location>
        <position position="120"/>
    </location>
</feature>
<dbReference type="GO" id="GO:0042626">
    <property type="term" value="F:ATPase-coupled transmembrane transporter activity"/>
    <property type="evidence" value="ECO:0007669"/>
    <property type="project" value="TreeGrafter"/>
</dbReference>
<dbReference type="GO" id="GO:0016887">
    <property type="term" value="F:ATP hydrolysis activity"/>
    <property type="evidence" value="ECO:0007669"/>
    <property type="project" value="InterPro"/>
</dbReference>
<dbReference type="InterPro" id="IPR050173">
    <property type="entry name" value="ABC_transporter_C-like"/>
</dbReference>
<dbReference type="InterPro" id="IPR003439">
    <property type="entry name" value="ABC_transporter-like_ATP-bd"/>
</dbReference>
<evidence type="ECO:0000256" key="1">
    <source>
        <dbReference type="ARBA" id="ARBA00022741"/>
    </source>
</evidence>
<dbReference type="SUPFAM" id="SSF52540">
    <property type="entry name" value="P-loop containing nucleoside triphosphate hydrolases"/>
    <property type="match status" value="1"/>
</dbReference>
<proteinExistence type="predicted"/>
<dbReference type="Pfam" id="PF00005">
    <property type="entry name" value="ABC_tran"/>
    <property type="match status" value="1"/>
</dbReference>
<accession>A0A820P2E6</accession>
<feature type="domain" description="ABC transporter" evidence="3">
    <location>
        <begin position="19"/>
        <end position="83"/>
    </location>
</feature>
<name>A0A820P2E6_9BILA</name>